<reference evidence="2 3" key="1">
    <citation type="submission" date="2019-03" db="EMBL/GenBank/DDBJ databases">
        <title>Genomic Encyclopedia of Archaeal and Bacterial Type Strains, Phase II (KMG-II): from individual species to whole genera.</title>
        <authorList>
            <person name="Goeker M."/>
        </authorList>
    </citation>
    <scope>NUCLEOTIDE SEQUENCE [LARGE SCALE GENOMIC DNA]</scope>
    <source>
        <strain evidence="2 3">DSM 28323</strain>
    </source>
</reference>
<sequence length="408" mass="47087">MRILFLLLWVAGSVGAQDTVLLKKLLAAKPDLFGEILQNRDSLRVQILYTQIDRSKKNKPVFTDYAFQLNPAEYFYPASMVKMPVALLALEKLSKARRAGIPISLQSTLITDSLDLVKYSNKLQDSFPDRPTIERLIKQIFLVSDNDAYNRLFEYLGQTYIQEQLTKKGYPEAIIRHRLSVSRTEEQNRTTNAVSFLDKNGAVITSQPAAYSKAVFPAFQTRLGKGYYAGNQLMNTAFVFDDKNRVYLQDFHRMLQSVIMPEMFPKQQRFDFTKEDEQFILHWMSAFPSESTSPAYDTAKVGDATVKFLYYGAANGRAPKHIRIFNKIGGAYGFLTDVSYFVDFEQKIEFFLSATILCNSDGIFNDDKYDYTHTGYPFLKNLGRTVYEYELQRKKKRLPDLSKYRIEY</sequence>
<dbReference type="Proteomes" id="UP000295741">
    <property type="component" value="Unassembled WGS sequence"/>
</dbReference>
<evidence type="ECO:0000313" key="3">
    <source>
        <dbReference type="Proteomes" id="UP000295741"/>
    </source>
</evidence>
<gene>
    <name evidence="2" type="ORF">BC659_0215</name>
</gene>
<protein>
    <submittedName>
        <fullName evidence="2">Beta-lactamase family protein</fullName>
    </submittedName>
</protein>
<feature type="domain" description="Beta-lactamase class A catalytic" evidence="1">
    <location>
        <begin position="64"/>
        <end position="340"/>
    </location>
</feature>
<keyword evidence="3" id="KW-1185">Reference proteome</keyword>
<dbReference type="EMBL" id="SNWP01000010">
    <property type="protein sequence ID" value="TDO28154.1"/>
    <property type="molecule type" value="Genomic_DNA"/>
</dbReference>
<dbReference type="SUPFAM" id="SSF56601">
    <property type="entry name" value="beta-lactamase/transpeptidase-like"/>
    <property type="match status" value="1"/>
</dbReference>
<dbReference type="Gene3D" id="3.40.710.10">
    <property type="entry name" value="DD-peptidase/beta-lactamase superfamily"/>
    <property type="match status" value="1"/>
</dbReference>
<dbReference type="GO" id="GO:0030655">
    <property type="term" value="P:beta-lactam antibiotic catabolic process"/>
    <property type="evidence" value="ECO:0007669"/>
    <property type="project" value="InterPro"/>
</dbReference>
<dbReference type="GO" id="GO:0008800">
    <property type="term" value="F:beta-lactamase activity"/>
    <property type="evidence" value="ECO:0007669"/>
    <property type="project" value="InterPro"/>
</dbReference>
<accession>A0A4R6IZ48</accession>
<dbReference type="RefSeq" id="WP_246027059.1">
    <property type="nucleotide sequence ID" value="NZ_SNWP01000010.1"/>
</dbReference>
<dbReference type="Pfam" id="PF13354">
    <property type="entry name" value="Beta-lactamase2"/>
    <property type="match status" value="1"/>
</dbReference>
<evidence type="ECO:0000259" key="1">
    <source>
        <dbReference type="Pfam" id="PF13354"/>
    </source>
</evidence>
<dbReference type="InterPro" id="IPR012338">
    <property type="entry name" value="Beta-lactam/transpept-like"/>
</dbReference>
<proteinExistence type="predicted"/>
<organism evidence="2 3">
    <name type="scientific">Sediminibacterium goheungense</name>
    <dbReference type="NCBI Taxonomy" id="1086393"/>
    <lineage>
        <taxon>Bacteria</taxon>
        <taxon>Pseudomonadati</taxon>
        <taxon>Bacteroidota</taxon>
        <taxon>Chitinophagia</taxon>
        <taxon>Chitinophagales</taxon>
        <taxon>Chitinophagaceae</taxon>
        <taxon>Sediminibacterium</taxon>
    </lineage>
</organism>
<name>A0A4R6IZ48_9BACT</name>
<evidence type="ECO:0000313" key="2">
    <source>
        <dbReference type="EMBL" id="TDO28154.1"/>
    </source>
</evidence>
<dbReference type="InterPro" id="IPR045155">
    <property type="entry name" value="Beta-lactam_cat"/>
</dbReference>
<comment type="caution">
    <text evidence="2">The sequence shown here is derived from an EMBL/GenBank/DDBJ whole genome shotgun (WGS) entry which is preliminary data.</text>
</comment>
<dbReference type="AlphaFoldDB" id="A0A4R6IZ48"/>